<keyword evidence="9" id="KW-0472">Membrane</keyword>
<dbReference type="PANTHER" id="PTHR24421">
    <property type="entry name" value="NITRATE/NITRITE SENSOR PROTEIN NARX-RELATED"/>
    <property type="match status" value="1"/>
</dbReference>
<dbReference type="Gene3D" id="3.30.565.10">
    <property type="entry name" value="Histidine kinase-like ATPase, C-terminal domain"/>
    <property type="match status" value="1"/>
</dbReference>
<dbReference type="InterPro" id="IPR011712">
    <property type="entry name" value="Sig_transdc_His_kin_sub3_dim/P"/>
</dbReference>
<feature type="transmembrane region" description="Helical" evidence="9">
    <location>
        <begin position="237"/>
        <end position="257"/>
    </location>
</feature>
<keyword evidence="9" id="KW-0812">Transmembrane</keyword>
<keyword evidence="5" id="KW-0547">Nucleotide-binding</keyword>
<dbReference type="InterPro" id="IPR011622">
    <property type="entry name" value="7TMR_DISM_rcpt_extracell_dom2"/>
</dbReference>
<dbReference type="InterPro" id="IPR011623">
    <property type="entry name" value="7TMR_DISM_rcpt_extracell_dom1"/>
</dbReference>
<dbReference type="GO" id="GO:0046983">
    <property type="term" value="F:protein dimerization activity"/>
    <property type="evidence" value="ECO:0007669"/>
    <property type="project" value="InterPro"/>
</dbReference>
<name>A0AAP2GRG8_9BACT</name>
<feature type="transmembrane region" description="Helical" evidence="9">
    <location>
        <begin position="331"/>
        <end position="352"/>
    </location>
</feature>
<evidence type="ECO:0000313" key="12">
    <source>
        <dbReference type="Proteomes" id="UP001319200"/>
    </source>
</evidence>
<feature type="transmembrane region" description="Helical" evidence="9">
    <location>
        <begin position="297"/>
        <end position="319"/>
    </location>
</feature>
<dbReference type="AlphaFoldDB" id="A0AAP2GRG8"/>
<dbReference type="Pfam" id="PF07695">
    <property type="entry name" value="7TMR-DISM_7TM"/>
    <property type="match status" value="1"/>
</dbReference>
<dbReference type="GO" id="GO:0005524">
    <property type="term" value="F:ATP binding"/>
    <property type="evidence" value="ECO:0007669"/>
    <property type="project" value="UniProtKB-KW"/>
</dbReference>
<dbReference type="Gene3D" id="2.60.40.2380">
    <property type="match status" value="1"/>
</dbReference>
<dbReference type="Pfam" id="PF07696">
    <property type="entry name" value="7TMR-DISMED2"/>
    <property type="match status" value="1"/>
</dbReference>
<dbReference type="Proteomes" id="UP001319200">
    <property type="component" value="Unassembled WGS sequence"/>
</dbReference>
<evidence type="ECO:0000256" key="9">
    <source>
        <dbReference type="SAM" id="Phobius"/>
    </source>
</evidence>
<dbReference type="GO" id="GO:0016020">
    <property type="term" value="C:membrane"/>
    <property type="evidence" value="ECO:0007669"/>
    <property type="project" value="InterPro"/>
</dbReference>
<dbReference type="InterPro" id="IPR036890">
    <property type="entry name" value="HATPase_C_sf"/>
</dbReference>
<evidence type="ECO:0000259" key="10">
    <source>
        <dbReference type="PROSITE" id="PS50109"/>
    </source>
</evidence>
<keyword evidence="3" id="KW-0597">Phosphoprotein</keyword>
<dbReference type="EC" id="2.7.13.3" evidence="2"/>
<dbReference type="InterPro" id="IPR005467">
    <property type="entry name" value="His_kinase_dom"/>
</dbReference>
<keyword evidence="6" id="KW-0418">Kinase</keyword>
<dbReference type="SMART" id="SM00387">
    <property type="entry name" value="HATPase_c"/>
    <property type="match status" value="1"/>
</dbReference>
<dbReference type="InterPro" id="IPR050482">
    <property type="entry name" value="Sensor_HK_TwoCompSys"/>
</dbReference>
<proteinExistence type="predicted"/>
<keyword evidence="12" id="KW-1185">Reference proteome</keyword>
<keyword evidence="7" id="KW-0067">ATP-binding</keyword>
<dbReference type="GO" id="GO:0000155">
    <property type="term" value="F:phosphorelay sensor kinase activity"/>
    <property type="evidence" value="ECO:0007669"/>
    <property type="project" value="InterPro"/>
</dbReference>
<dbReference type="PROSITE" id="PS51257">
    <property type="entry name" value="PROKAR_LIPOPROTEIN"/>
    <property type="match status" value="1"/>
</dbReference>
<evidence type="ECO:0000256" key="7">
    <source>
        <dbReference type="ARBA" id="ARBA00022840"/>
    </source>
</evidence>
<gene>
    <name evidence="11" type="ORF">KK083_29955</name>
</gene>
<comment type="catalytic activity">
    <reaction evidence="1">
        <text>ATP + protein L-histidine = ADP + protein N-phospho-L-histidine.</text>
        <dbReference type="EC" id="2.7.13.3"/>
    </reaction>
</comment>
<evidence type="ECO:0000256" key="4">
    <source>
        <dbReference type="ARBA" id="ARBA00022679"/>
    </source>
</evidence>
<evidence type="ECO:0000256" key="2">
    <source>
        <dbReference type="ARBA" id="ARBA00012438"/>
    </source>
</evidence>
<dbReference type="Pfam" id="PF07730">
    <property type="entry name" value="HisKA_3"/>
    <property type="match status" value="1"/>
</dbReference>
<sequence>MRRIFLFPIFGLCAMLVSCRGTDVPEDRSTYFLLEDSATNTTAQQAWQFFEAGRFQLQSSHSFNPGFTTSCFWLVVRNDTTANEQRQLEIGIAQINVIDLYEVSNGVPVKKYSTGDHQVYSSRPEPSLNFNFPLAQKVPYYLLKIDKRNEALQLTFVTRPSVFFNNESLKSSLITGILTGIIVLMLIFGLYLSIMTQERVYLFYILYVSAGWLYVLSNQGYAYKYLWPDNPWFNTRTRVLFSFLTLAFSLSFIQYYAGKAAHRWLRITMMALAGLCYFLAALTFAPGVDLKMNTAAYYFQVLVPVLTLVYIFVILYTLIQKIWNRNKMAMFYLASILPIAVFSALQVSYYSGSVDFSLSYLQQYGQATGFIMEAVILTFGLVYRFNSYRLEKEQLLVSINQQQARYTKAIITTQESERRQLADQLHDVAGSLLSAAKLNLSSVREKNFITDVEAQTKLNHAEDAVTSISEMLRNLSHAISPIMLDKVGFKQSVEKIAAIFNSSGKVKVELEVIGFEQEQPELHEKYAVLYGILYELVNNIIKHAQATHALVQLIEHEESVVMIVEDNGKGIDHEAARSSTTHGLAAIQSKIHYLNGIIMFDDAVPQGLIVTIELPKSNDDEDYPG</sequence>
<keyword evidence="8" id="KW-0902">Two-component regulatory system</keyword>
<dbReference type="SUPFAM" id="SSF55874">
    <property type="entry name" value="ATPase domain of HSP90 chaperone/DNA topoisomerase II/histidine kinase"/>
    <property type="match status" value="1"/>
</dbReference>
<dbReference type="CDD" id="cd16917">
    <property type="entry name" value="HATPase_UhpB-NarQ-NarX-like"/>
    <property type="match status" value="1"/>
</dbReference>
<comment type="caution">
    <text evidence="11">The sequence shown here is derived from an EMBL/GenBank/DDBJ whole genome shotgun (WGS) entry which is preliminary data.</text>
</comment>
<dbReference type="RefSeq" id="WP_254169840.1">
    <property type="nucleotide sequence ID" value="NZ_JAHESF010000059.1"/>
</dbReference>
<organism evidence="11 12">
    <name type="scientific">Chryseosolibacter histidini</name>
    <dbReference type="NCBI Taxonomy" id="2782349"/>
    <lineage>
        <taxon>Bacteria</taxon>
        <taxon>Pseudomonadati</taxon>
        <taxon>Bacteroidota</taxon>
        <taxon>Cytophagia</taxon>
        <taxon>Cytophagales</taxon>
        <taxon>Chryseotaleaceae</taxon>
        <taxon>Chryseosolibacter</taxon>
    </lineage>
</organism>
<evidence type="ECO:0000313" key="11">
    <source>
        <dbReference type="EMBL" id="MBT1701153.1"/>
    </source>
</evidence>
<dbReference type="PROSITE" id="PS50109">
    <property type="entry name" value="HIS_KIN"/>
    <property type="match status" value="1"/>
</dbReference>
<dbReference type="InterPro" id="IPR003594">
    <property type="entry name" value="HATPase_dom"/>
</dbReference>
<evidence type="ECO:0000256" key="3">
    <source>
        <dbReference type="ARBA" id="ARBA00022553"/>
    </source>
</evidence>
<keyword evidence="4" id="KW-0808">Transferase</keyword>
<feature type="transmembrane region" description="Helical" evidence="9">
    <location>
        <begin position="364"/>
        <end position="383"/>
    </location>
</feature>
<evidence type="ECO:0000256" key="1">
    <source>
        <dbReference type="ARBA" id="ARBA00000085"/>
    </source>
</evidence>
<evidence type="ECO:0000256" key="6">
    <source>
        <dbReference type="ARBA" id="ARBA00022777"/>
    </source>
</evidence>
<evidence type="ECO:0000256" key="5">
    <source>
        <dbReference type="ARBA" id="ARBA00022741"/>
    </source>
</evidence>
<reference evidence="11 12" key="1">
    <citation type="submission" date="2021-05" db="EMBL/GenBank/DDBJ databases">
        <title>A Polyphasic approach of four new species of the genus Ohtaekwangia: Ohtaekwangia histidinii sp. nov., Ohtaekwangia cretensis sp. nov., Ohtaekwangia indiensis sp. nov., Ohtaekwangia reichenbachii sp. nov. from diverse environment.</title>
        <authorList>
            <person name="Octaviana S."/>
        </authorList>
    </citation>
    <scope>NUCLEOTIDE SEQUENCE [LARGE SCALE GENOMIC DNA]</scope>
    <source>
        <strain evidence="11 12">PWU4</strain>
    </source>
</reference>
<protein>
    <recommendedName>
        <fullName evidence="2">histidine kinase</fullName>
        <ecNumber evidence="2">2.7.13.3</ecNumber>
    </recommendedName>
</protein>
<dbReference type="Pfam" id="PF02518">
    <property type="entry name" value="HATPase_c"/>
    <property type="match status" value="1"/>
</dbReference>
<feature type="transmembrane region" description="Helical" evidence="9">
    <location>
        <begin position="201"/>
        <end position="217"/>
    </location>
</feature>
<dbReference type="PANTHER" id="PTHR24421:SF10">
    <property type="entry name" value="NITRATE_NITRITE SENSOR PROTEIN NARQ"/>
    <property type="match status" value="1"/>
</dbReference>
<keyword evidence="9" id="KW-1133">Transmembrane helix</keyword>
<feature type="transmembrane region" description="Helical" evidence="9">
    <location>
        <begin position="264"/>
        <end position="285"/>
    </location>
</feature>
<feature type="transmembrane region" description="Helical" evidence="9">
    <location>
        <begin position="173"/>
        <end position="194"/>
    </location>
</feature>
<dbReference type="EMBL" id="JAHESF010000059">
    <property type="protein sequence ID" value="MBT1701153.1"/>
    <property type="molecule type" value="Genomic_DNA"/>
</dbReference>
<feature type="domain" description="Histidine kinase" evidence="10">
    <location>
        <begin position="420"/>
        <end position="618"/>
    </location>
</feature>
<accession>A0AAP2GRG8</accession>
<dbReference type="Gene3D" id="1.20.5.1930">
    <property type="match status" value="1"/>
</dbReference>
<evidence type="ECO:0000256" key="8">
    <source>
        <dbReference type="ARBA" id="ARBA00023012"/>
    </source>
</evidence>